<dbReference type="STRING" id="1317122.ATO12_07110"/>
<feature type="transmembrane region" description="Helical" evidence="1">
    <location>
        <begin position="48"/>
        <end position="69"/>
    </location>
</feature>
<keyword evidence="3" id="KW-1185">Reference proteome</keyword>
<keyword evidence="1" id="KW-0472">Membrane</keyword>
<sequence length="125" mass="13986">MKRGVLSVIIACIGFYFMYKINLSGYHAFLGIKENTEIAPTTQVLSKLYKITILCIGLLSLYLGIISTIKKHKIGILGIVLSIVLIILACIPFSQYLQKNSAINTDFQNKKVTILAKMIKETYNL</sequence>
<proteinExistence type="predicted"/>
<comment type="caution">
    <text evidence="2">The sequence shown here is derived from an EMBL/GenBank/DDBJ whole genome shotgun (WGS) entry which is preliminary data.</text>
</comment>
<keyword evidence="1" id="KW-0812">Transmembrane</keyword>
<evidence type="ECO:0000256" key="1">
    <source>
        <dbReference type="SAM" id="Phobius"/>
    </source>
</evidence>
<reference evidence="2 3" key="1">
    <citation type="submission" date="2014-04" db="EMBL/GenBank/DDBJ databases">
        <title>Aquimarina sp. 22II-S11-z7 Genome Sequencing.</title>
        <authorList>
            <person name="Lai Q."/>
        </authorList>
    </citation>
    <scope>NUCLEOTIDE SEQUENCE [LARGE SCALE GENOMIC DNA]</scope>
    <source>
        <strain evidence="2 3">22II-S11-z7</strain>
    </source>
</reference>
<dbReference type="AlphaFoldDB" id="A0A023BNS2"/>
<accession>A0A023BNS2</accession>
<dbReference type="RefSeq" id="WP_131248887.1">
    <property type="nucleotide sequence ID" value="NZ_AQRA01000014.1"/>
</dbReference>
<evidence type="ECO:0000313" key="3">
    <source>
        <dbReference type="Proteomes" id="UP000023541"/>
    </source>
</evidence>
<organism evidence="2 3">
    <name type="scientific">Aquimarina atlantica</name>
    <dbReference type="NCBI Taxonomy" id="1317122"/>
    <lineage>
        <taxon>Bacteria</taxon>
        <taxon>Pseudomonadati</taxon>
        <taxon>Bacteroidota</taxon>
        <taxon>Flavobacteriia</taxon>
        <taxon>Flavobacteriales</taxon>
        <taxon>Flavobacteriaceae</taxon>
        <taxon>Aquimarina</taxon>
    </lineage>
</organism>
<feature type="transmembrane region" description="Helical" evidence="1">
    <location>
        <begin position="5"/>
        <end position="28"/>
    </location>
</feature>
<feature type="transmembrane region" description="Helical" evidence="1">
    <location>
        <begin position="76"/>
        <end position="97"/>
    </location>
</feature>
<gene>
    <name evidence="2" type="ORF">ATO12_07110</name>
</gene>
<dbReference type="OrthoDB" id="1164893at2"/>
<evidence type="ECO:0000313" key="2">
    <source>
        <dbReference type="EMBL" id="EZH71569.1"/>
    </source>
</evidence>
<keyword evidence="1" id="KW-1133">Transmembrane helix</keyword>
<dbReference type="eggNOG" id="ENOG5030RJ1">
    <property type="taxonomic scope" value="Bacteria"/>
</dbReference>
<dbReference type="Proteomes" id="UP000023541">
    <property type="component" value="Unassembled WGS sequence"/>
</dbReference>
<dbReference type="EMBL" id="AQRA01000014">
    <property type="protein sequence ID" value="EZH71569.1"/>
    <property type="molecule type" value="Genomic_DNA"/>
</dbReference>
<name>A0A023BNS2_9FLAO</name>
<protein>
    <submittedName>
        <fullName evidence="2">Uncharacterized protein</fullName>
    </submittedName>
</protein>